<accession>A0A9B0U0I3</accession>
<evidence type="ECO:0000256" key="1">
    <source>
        <dbReference type="SAM" id="MobiDB-lite"/>
    </source>
</evidence>
<feature type="compositionally biased region" description="Low complexity" evidence="1">
    <location>
        <begin position="216"/>
        <end position="226"/>
    </location>
</feature>
<dbReference type="OrthoDB" id="8963734at2759"/>
<sequence length="371" mass="39340">MPESTPVAAVPSILLRSPWPAFQLHRGPSGDQCLAEALSNCCRKGRCSKGSDGARRPAGSIFSLPRLGVRRFPRTRPSLPALRELLVSRAGQPLPPAGPGTGSHAQQCLPNWVQCYQGSSCAAIHVALASPPAWRLEVGVEGGRGQVGSSVHALSDSGPTLASRELTTRPLGTMPLPPPAPRAKKLRHPERSPEALLSGSWASAPSRTPPSPATPRLPSRAAASRPNLPVRCAPSGRAPFSYSLVPGTSRTGTVPGPGTRAAARLARSLPSETMLLLRRRHLEPQPPPASPRARLPSGEPRAALRVSLLNQPHQYDDAEDGAEAPVADEDLVRKCTEWLRGLETAASRTRETAASRSRARRLDALPHPGTL</sequence>
<dbReference type="CTD" id="285800"/>
<evidence type="ECO:0000313" key="3">
    <source>
        <dbReference type="RefSeq" id="XP_006871250.1"/>
    </source>
</evidence>
<dbReference type="RefSeq" id="XP_006871250.1">
    <property type="nucleotide sequence ID" value="XM_006871188.1"/>
</dbReference>
<dbReference type="InterPro" id="IPR031369">
    <property type="entry name" value="PRR18"/>
</dbReference>
<feature type="region of interest" description="Disordered" evidence="1">
    <location>
        <begin position="145"/>
        <end position="232"/>
    </location>
</feature>
<name>A0A9B0U0I3_CHRAS</name>
<dbReference type="Pfam" id="PF15671">
    <property type="entry name" value="PRR18"/>
    <property type="match status" value="1"/>
</dbReference>
<organism evidence="2 3">
    <name type="scientific">Chrysochloris asiatica</name>
    <name type="common">Cape golden mole</name>
    <dbReference type="NCBI Taxonomy" id="185453"/>
    <lineage>
        <taxon>Eukaryota</taxon>
        <taxon>Metazoa</taxon>
        <taxon>Chordata</taxon>
        <taxon>Craniata</taxon>
        <taxon>Vertebrata</taxon>
        <taxon>Euteleostomi</taxon>
        <taxon>Mammalia</taxon>
        <taxon>Eutheria</taxon>
        <taxon>Afrotheria</taxon>
        <taxon>Chrysochloridae</taxon>
        <taxon>Chrysochlorinae</taxon>
        <taxon>Chrysochloris</taxon>
    </lineage>
</organism>
<protein>
    <submittedName>
        <fullName evidence="3">Proline-rich protein 18</fullName>
    </submittedName>
</protein>
<dbReference type="Proteomes" id="UP000504623">
    <property type="component" value="Unplaced"/>
</dbReference>
<feature type="region of interest" description="Disordered" evidence="1">
    <location>
        <begin position="279"/>
        <end position="299"/>
    </location>
</feature>
<dbReference type="AlphaFoldDB" id="A0A9B0U0I3"/>
<reference evidence="3" key="1">
    <citation type="submission" date="2025-08" db="UniProtKB">
        <authorList>
            <consortium name="RefSeq"/>
        </authorList>
    </citation>
    <scope>IDENTIFICATION</scope>
    <source>
        <tissue evidence="3">Spleen</tissue>
    </source>
</reference>
<dbReference type="GeneID" id="102839383"/>
<gene>
    <name evidence="3" type="primary">PRR18</name>
</gene>
<evidence type="ECO:0000313" key="2">
    <source>
        <dbReference type="Proteomes" id="UP000504623"/>
    </source>
</evidence>
<feature type="region of interest" description="Disordered" evidence="1">
    <location>
        <begin position="343"/>
        <end position="371"/>
    </location>
</feature>
<proteinExistence type="predicted"/>
<keyword evidence="2" id="KW-1185">Reference proteome</keyword>